<organism evidence="3 4">
    <name type="scientific">Allorhizobium taibaishanense</name>
    <dbReference type="NCBI Taxonomy" id="887144"/>
    <lineage>
        <taxon>Bacteria</taxon>
        <taxon>Pseudomonadati</taxon>
        <taxon>Pseudomonadota</taxon>
        <taxon>Alphaproteobacteria</taxon>
        <taxon>Hyphomicrobiales</taxon>
        <taxon>Rhizobiaceae</taxon>
        <taxon>Rhizobium/Agrobacterium group</taxon>
        <taxon>Allorhizobium</taxon>
    </lineage>
</organism>
<dbReference type="EMBL" id="JACIED010000003">
    <property type="protein sequence ID" value="MBB4008847.1"/>
    <property type="molecule type" value="Genomic_DNA"/>
</dbReference>
<dbReference type="OrthoDB" id="9797172at2"/>
<dbReference type="CDD" id="cd00093">
    <property type="entry name" value="HTH_XRE"/>
    <property type="match status" value="1"/>
</dbReference>
<evidence type="ECO:0000313" key="4">
    <source>
        <dbReference type="Proteomes" id="UP000185598"/>
    </source>
</evidence>
<dbReference type="RefSeq" id="WP_075613935.1">
    <property type="nucleotide sequence ID" value="NZ_JACIED010000003.1"/>
</dbReference>
<evidence type="ECO:0000313" key="2">
    <source>
        <dbReference type="EMBL" id="MBB4008847.1"/>
    </source>
</evidence>
<accession>A0A1Q9A634</accession>
<keyword evidence="4" id="KW-1185">Reference proteome</keyword>
<dbReference type="SUPFAM" id="SSF47413">
    <property type="entry name" value="lambda repressor-like DNA-binding domains"/>
    <property type="match status" value="1"/>
</dbReference>
<protein>
    <submittedName>
        <fullName evidence="2">Transcriptional regulator with XRE-family HTH domain</fullName>
    </submittedName>
</protein>
<feature type="domain" description="HTH cro/C1-type" evidence="1">
    <location>
        <begin position="29"/>
        <end position="80"/>
    </location>
</feature>
<reference evidence="2 5" key="2">
    <citation type="submission" date="2020-08" db="EMBL/GenBank/DDBJ databases">
        <title>Genomic Encyclopedia of Type Strains, Phase IV (KMG-IV): sequencing the most valuable type-strain genomes for metagenomic binning, comparative biology and taxonomic classification.</title>
        <authorList>
            <person name="Goeker M."/>
        </authorList>
    </citation>
    <scope>NUCLEOTIDE SEQUENCE [LARGE SCALE GENOMIC DNA]</scope>
    <source>
        <strain evidence="2 5">DSM 100021</strain>
    </source>
</reference>
<reference evidence="3 4" key="1">
    <citation type="submission" date="2016-09" db="EMBL/GenBank/DDBJ databases">
        <title>Rhizobium oryziradicis sp. nov., isolated from the root of rice.</title>
        <authorList>
            <person name="Zhao J."/>
            <person name="Zhang X."/>
        </authorList>
    </citation>
    <scope>NUCLEOTIDE SEQUENCE [LARGE SCALE GENOMIC DNA]</scope>
    <source>
        <strain evidence="3 4">14971</strain>
    </source>
</reference>
<dbReference type="InterPro" id="IPR010982">
    <property type="entry name" value="Lambda_DNA-bd_dom_sf"/>
</dbReference>
<dbReference type="PROSITE" id="PS50943">
    <property type="entry name" value="HTH_CROC1"/>
    <property type="match status" value="1"/>
</dbReference>
<gene>
    <name evidence="3" type="ORF">BJF91_11900</name>
    <name evidence="2" type="ORF">GGQ71_003127</name>
</gene>
<sequence length="160" mass="17819">MSNTLVRRPQRRKALEEADMFAGSQLCLARKSRKMSQERLGEHLSVSFQQVQKYEKGKNRMTPGILAAAADVLGVSPAFFFKNTDGQSAEPTVETLQLATLMASKDALELNALFARIDDPKLRHHIIGCMRQVVEAFAPRLDRSNGFQGKIESGLPFRNA</sequence>
<evidence type="ECO:0000313" key="3">
    <source>
        <dbReference type="EMBL" id="OLP50043.1"/>
    </source>
</evidence>
<dbReference type="AlphaFoldDB" id="A0A1Q9A634"/>
<evidence type="ECO:0000313" key="5">
    <source>
        <dbReference type="Proteomes" id="UP000544107"/>
    </source>
</evidence>
<evidence type="ECO:0000259" key="1">
    <source>
        <dbReference type="PROSITE" id="PS50943"/>
    </source>
</evidence>
<dbReference type="STRING" id="887144.BJF91_11900"/>
<dbReference type="Pfam" id="PF01381">
    <property type="entry name" value="HTH_3"/>
    <property type="match status" value="1"/>
</dbReference>
<dbReference type="GO" id="GO:0003677">
    <property type="term" value="F:DNA binding"/>
    <property type="evidence" value="ECO:0007669"/>
    <property type="project" value="InterPro"/>
</dbReference>
<comment type="caution">
    <text evidence="3">The sequence shown here is derived from an EMBL/GenBank/DDBJ whole genome shotgun (WGS) entry which is preliminary data.</text>
</comment>
<dbReference type="Proteomes" id="UP000544107">
    <property type="component" value="Unassembled WGS sequence"/>
</dbReference>
<proteinExistence type="predicted"/>
<dbReference type="InterPro" id="IPR001387">
    <property type="entry name" value="Cro/C1-type_HTH"/>
</dbReference>
<dbReference type="Proteomes" id="UP000185598">
    <property type="component" value="Unassembled WGS sequence"/>
</dbReference>
<name>A0A1Q9A634_9HYPH</name>
<dbReference type="SMART" id="SM00530">
    <property type="entry name" value="HTH_XRE"/>
    <property type="match status" value="1"/>
</dbReference>
<dbReference type="EMBL" id="MKIN01000021">
    <property type="protein sequence ID" value="OLP50043.1"/>
    <property type="molecule type" value="Genomic_DNA"/>
</dbReference>
<dbReference type="Gene3D" id="1.10.260.40">
    <property type="entry name" value="lambda repressor-like DNA-binding domains"/>
    <property type="match status" value="1"/>
</dbReference>